<protein>
    <recommendedName>
        <fullName evidence="4">Ada DNA repair metal-binding domain-containing protein</fullName>
    </recommendedName>
</protein>
<reference evidence="2 3" key="1">
    <citation type="submission" date="2023-03" db="EMBL/GenBank/DDBJ databases">
        <title>Whole genome sequencing of Methanotrichaceae archaeon M04Ac.</title>
        <authorList>
            <person name="Khomyakova M.A."/>
            <person name="Merkel A.Y."/>
            <person name="Slobodkin A.I."/>
        </authorList>
    </citation>
    <scope>NUCLEOTIDE SEQUENCE [LARGE SCALE GENOMIC DNA]</scope>
    <source>
        <strain evidence="2 3">M04Ac</strain>
    </source>
</reference>
<evidence type="ECO:0000256" key="1">
    <source>
        <dbReference type="SAM" id="MobiDB-lite"/>
    </source>
</evidence>
<dbReference type="SUPFAM" id="SSF57884">
    <property type="entry name" value="Ada DNA repair protein, N-terminal domain (N-Ada 10)"/>
    <property type="match status" value="1"/>
</dbReference>
<proteinExistence type="predicted"/>
<organism evidence="2 3">
    <name type="scientific">Candidatus Methanocrinis alkalitolerans</name>
    <dbReference type="NCBI Taxonomy" id="3033395"/>
    <lineage>
        <taxon>Archaea</taxon>
        <taxon>Methanobacteriati</taxon>
        <taxon>Methanobacteriota</taxon>
        <taxon>Stenosarchaea group</taxon>
        <taxon>Methanomicrobia</taxon>
        <taxon>Methanotrichales</taxon>
        <taxon>Methanotrichaceae</taxon>
        <taxon>Methanocrinis</taxon>
    </lineage>
</organism>
<evidence type="ECO:0008006" key="4">
    <source>
        <dbReference type="Google" id="ProtNLM"/>
    </source>
</evidence>
<feature type="region of interest" description="Disordered" evidence="1">
    <location>
        <begin position="117"/>
        <end position="136"/>
    </location>
</feature>
<keyword evidence="3" id="KW-1185">Reference proteome</keyword>
<sequence length="203" mass="21916">MMMVLGLDLGKLKESLDALEIADLLEMAEEMDWTALSSSSGGSDLEELKRSLNEDDLVETLLLLKEMDLDALIESSRSSSIDELKRALKGVDLKKGVALLGLILMAKRGLEELGRRAEEGASEVEGEDVAGHPPSAKTEIEVEVEREAGGEGDDELVGSEGSDKYHRLDCRLAARISPKNKVVFSGVAEAKSRGYKPCALCNP</sequence>
<evidence type="ECO:0000313" key="2">
    <source>
        <dbReference type="EMBL" id="MDF0594216.1"/>
    </source>
</evidence>
<name>A0ABT5XHV3_9EURY</name>
<dbReference type="Gene3D" id="3.40.10.10">
    <property type="entry name" value="DNA Methylphosphotriester Repair Domain"/>
    <property type="match status" value="1"/>
</dbReference>
<evidence type="ECO:0000313" key="3">
    <source>
        <dbReference type="Proteomes" id="UP001215956"/>
    </source>
</evidence>
<comment type="caution">
    <text evidence="2">The sequence shown here is derived from an EMBL/GenBank/DDBJ whole genome shotgun (WGS) entry which is preliminary data.</text>
</comment>
<accession>A0ABT5XHV3</accession>
<gene>
    <name evidence="2" type="ORF">P0O24_11555</name>
</gene>
<dbReference type="InterPro" id="IPR035451">
    <property type="entry name" value="Ada-like_dom_sf"/>
</dbReference>
<dbReference type="Proteomes" id="UP001215956">
    <property type="component" value="Unassembled WGS sequence"/>
</dbReference>
<dbReference type="RefSeq" id="WP_316969912.1">
    <property type="nucleotide sequence ID" value="NZ_JARFPL010000053.1"/>
</dbReference>
<dbReference type="EMBL" id="JARFPL010000053">
    <property type="protein sequence ID" value="MDF0594216.1"/>
    <property type="molecule type" value="Genomic_DNA"/>
</dbReference>